<keyword evidence="7" id="KW-0472">Membrane</keyword>
<keyword evidence="10" id="KW-0675">Receptor</keyword>
<evidence type="ECO:0000256" key="6">
    <source>
        <dbReference type="ARBA" id="ARBA00022989"/>
    </source>
</evidence>
<evidence type="ECO:0000313" key="11">
    <source>
        <dbReference type="Proteomes" id="UP000034805"/>
    </source>
</evidence>
<sequence>MWSTRSSPSSRGITREQQRTRQESAEQDWVSRGPGIKEELNTKDRAAHRCSTPWSRGAGSPPPSTRNPTLSTRETAAPRVRTLAFSGLNHPTSPGTQRQVKELDKEDSWFIEFDDTIETERTASGSKKYICRPFSSFDSLVPDKGSSVRQKQRHFSEGAPFTVLGLDAVRSFRRIRHFSYNKINTQERGMASITWNVIFQDKVQKLNKPDSWSMEFDDAIEAKRSHIGWKEYIRNPFSRFTCSICHHSWASSKSMVVFHMRLDSPAHNGVVKVRRYKQNCKTCEGATFEEPSVDPKDLDDMMDKLIEKILVNCYGQESSQPKFFRKKVLKGDHLSKHCEACQKGVCDQR</sequence>
<feature type="region of interest" description="Disordered" evidence="8">
    <location>
        <begin position="1"/>
        <end position="74"/>
    </location>
</feature>
<feature type="compositionally biased region" description="Basic and acidic residues" evidence="8">
    <location>
        <begin position="35"/>
        <end position="47"/>
    </location>
</feature>
<evidence type="ECO:0000313" key="10">
    <source>
        <dbReference type="EMBL" id="KPP72219.1"/>
    </source>
</evidence>
<evidence type="ECO:0000256" key="8">
    <source>
        <dbReference type="SAM" id="MobiDB-lite"/>
    </source>
</evidence>
<keyword evidence="5" id="KW-0862">Zinc</keyword>
<evidence type="ECO:0000256" key="7">
    <source>
        <dbReference type="ARBA" id="ARBA00023136"/>
    </source>
</evidence>
<dbReference type="SMART" id="SM01328">
    <property type="entry name" value="zf-3CxxC"/>
    <property type="match status" value="1"/>
</dbReference>
<dbReference type="GO" id="GO:0008270">
    <property type="term" value="F:zinc ion binding"/>
    <property type="evidence" value="ECO:0007669"/>
    <property type="project" value="UniProtKB-KW"/>
</dbReference>
<proteinExistence type="predicted"/>
<evidence type="ECO:0000256" key="2">
    <source>
        <dbReference type="ARBA" id="ARBA00022692"/>
    </source>
</evidence>
<feature type="domain" description="3CxxC-type" evidence="9">
    <location>
        <begin position="235"/>
        <end position="344"/>
    </location>
</feature>
<dbReference type="GO" id="GO:0031849">
    <property type="term" value="F:olfactory receptor binding"/>
    <property type="evidence" value="ECO:0007669"/>
    <property type="project" value="TreeGrafter"/>
</dbReference>
<reference evidence="10 11" key="1">
    <citation type="submission" date="2015-08" db="EMBL/GenBank/DDBJ databases">
        <title>The genome of the Asian arowana (Scleropages formosus).</title>
        <authorList>
            <person name="Tan M.H."/>
            <person name="Gan H.M."/>
            <person name="Croft L.J."/>
            <person name="Austin C.M."/>
        </authorList>
    </citation>
    <scope>NUCLEOTIDE SEQUENCE [LARGE SCALE GENOMIC DNA]</scope>
    <source>
        <strain evidence="10">Aro1</strain>
    </source>
</reference>
<evidence type="ECO:0000256" key="3">
    <source>
        <dbReference type="ARBA" id="ARBA00022723"/>
    </source>
</evidence>
<dbReference type="InterPro" id="IPR026096">
    <property type="entry name" value="R-trans_p"/>
</dbReference>
<evidence type="ECO:0000259" key="9">
    <source>
        <dbReference type="SMART" id="SM01328"/>
    </source>
</evidence>
<dbReference type="InterPro" id="IPR027377">
    <property type="entry name" value="ZAR1/RTP1-5-like_Znf-3CxxC"/>
</dbReference>
<evidence type="ECO:0000256" key="1">
    <source>
        <dbReference type="ARBA" id="ARBA00004167"/>
    </source>
</evidence>
<dbReference type="Pfam" id="PF13695">
    <property type="entry name" value="Zn_ribbon_3CxxC"/>
    <property type="match status" value="1"/>
</dbReference>
<dbReference type="PANTHER" id="PTHR14402:SF8">
    <property type="entry name" value="RECEPTOR-TRANSPORTING PROTEIN 4"/>
    <property type="match status" value="1"/>
</dbReference>
<evidence type="ECO:0000256" key="5">
    <source>
        <dbReference type="ARBA" id="ARBA00022833"/>
    </source>
</evidence>
<keyword evidence="3" id="KW-0479">Metal-binding</keyword>
<feature type="compositionally biased region" description="Basic and acidic residues" evidence="8">
    <location>
        <begin position="13"/>
        <end position="24"/>
    </location>
</feature>
<dbReference type="AlphaFoldDB" id="A0A0P7URE7"/>
<dbReference type="GO" id="GO:0006612">
    <property type="term" value="P:protein targeting to membrane"/>
    <property type="evidence" value="ECO:0007669"/>
    <property type="project" value="TreeGrafter"/>
</dbReference>
<dbReference type="PANTHER" id="PTHR14402">
    <property type="entry name" value="RECEPTOR TRANSPORTING PROTEIN"/>
    <property type="match status" value="1"/>
</dbReference>
<gene>
    <name evidence="10" type="ORF">Z043_108803</name>
</gene>
<dbReference type="GO" id="GO:0051205">
    <property type="term" value="P:protein insertion into membrane"/>
    <property type="evidence" value="ECO:0007669"/>
    <property type="project" value="TreeGrafter"/>
</dbReference>
<dbReference type="Proteomes" id="UP000034805">
    <property type="component" value="Unassembled WGS sequence"/>
</dbReference>
<organism evidence="10 11">
    <name type="scientific">Scleropages formosus</name>
    <name type="common">Asian bonytongue</name>
    <name type="synonym">Osteoglossum formosum</name>
    <dbReference type="NCBI Taxonomy" id="113540"/>
    <lineage>
        <taxon>Eukaryota</taxon>
        <taxon>Metazoa</taxon>
        <taxon>Chordata</taxon>
        <taxon>Craniata</taxon>
        <taxon>Vertebrata</taxon>
        <taxon>Euteleostomi</taxon>
        <taxon>Actinopterygii</taxon>
        <taxon>Neopterygii</taxon>
        <taxon>Teleostei</taxon>
        <taxon>Osteoglossocephala</taxon>
        <taxon>Osteoglossomorpha</taxon>
        <taxon>Osteoglossiformes</taxon>
        <taxon>Osteoglossidae</taxon>
        <taxon>Scleropages</taxon>
    </lineage>
</organism>
<comment type="caution">
    <text evidence="10">The sequence shown here is derived from an EMBL/GenBank/DDBJ whole genome shotgun (WGS) entry which is preliminary data.</text>
</comment>
<feature type="compositionally biased region" description="Polar residues" evidence="8">
    <location>
        <begin position="1"/>
        <end position="12"/>
    </location>
</feature>
<dbReference type="GO" id="GO:0016020">
    <property type="term" value="C:membrane"/>
    <property type="evidence" value="ECO:0007669"/>
    <property type="project" value="UniProtKB-SubCell"/>
</dbReference>
<evidence type="ECO:0000256" key="4">
    <source>
        <dbReference type="ARBA" id="ARBA00022771"/>
    </source>
</evidence>
<name>A0A0P7URE7_SCLFO</name>
<protein>
    <submittedName>
        <fullName evidence="10">Receptor-transporting protein 4-like</fullName>
    </submittedName>
</protein>
<comment type="subcellular location">
    <subcellularLocation>
        <location evidence="1">Membrane</location>
        <topology evidence="1">Single-pass membrane protein</topology>
    </subcellularLocation>
</comment>
<keyword evidence="4" id="KW-0863">Zinc-finger</keyword>
<keyword evidence="6" id="KW-1133">Transmembrane helix</keyword>
<dbReference type="STRING" id="113540.ENSSFOP00015048261"/>
<dbReference type="EMBL" id="JARO02002639">
    <property type="protein sequence ID" value="KPP72219.1"/>
    <property type="molecule type" value="Genomic_DNA"/>
</dbReference>
<keyword evidence="2" id="KW-0812">Transmembrane</keyword>
<accession>A0A0P7URE7</accession>